<dbReference type="EMBL" id="PGGS01001269">
    <property type="protein sequence ID" value="PNH00616.1"/>
    <property type="molecule type" value="Genomic_DNA"/>
</dbReference>
<name>A0A2J7ZK13_9CHLO</name>
<organism evidence="1 2">
    <name type="scientific">Tetrabaena socialis</name>
    <dbReference type="NCBI Taxonomy" id="47790"/>
    <lineage>
        <taxon>Eukaryota</taxon>
        <taxon>Viridiplantae</taxon>
        <taxon>Chlorophyta</taxon>
        <taxon>core chlorophytes</taxon>
        <taxon>Chlorophyceae</taxon>
        <taxon>CS clade</taxon>
        <taxon>Chlamydomonadales</taxon>
        <taxon>Tetrabaenaceae</taxon>
        <taxon>Tetrabaena</taxon>
    </lineage>
</organism>
<dbReference type="PANTHER" id="PTHR34407:SF1">
    <property type="entry name" value="SGNH HYDROLASE-TYPE ESTERASE DOMAIN-CONTAINING PROTEIN"/>
    <property type="match status" value="1"/>
</dbReference>
<evidence type="ECO:0000313" key="2">
    <source>
        <dbReference type="Proteomes" id="UP000236333"/>
    </source>
</evidence>
<accession>A0A2J7ZK13</accession>
<proteinExistence type="predicted"/>
<reference evidence="1 2" key="1">
    <citation type="journal article" date="2017" name="Mol. Biol. Evol.">
        <title>The 4-celled Tetrabaena socialis nuclear genome reveals the essential components for genetic control of cell number at the origin of multicellularity in the volvocine lineage.</title>
        <authorList>
            <person name="Featherston J."/>
            <person name="Arakaki Y."/>
            <person name="Hanschen E.R."/>
            <person name="Ferris P.J."/>
            <person name="Michod R.E."/>
            <person name="Olson B.J.S.C."/>
            <person name="Nozaki H."/>
            <person name="Durand P.M."/>
        </authorList>
    </citation>
    <scope>NUCLEOTIDE SEQUENCE [LARGE SCALE GENOMIC DNA]</scope>
    <source>
        <strain evidence="1 2">NIES-571</strain>
    </source>
</reference>
<dbReference type="Proteomes" id="UP000236333">
    <property type="component" value="Unassembled WGS sequence"/>
</dbReference>
<dbReference type="PANTHER" id="PTHR34407">
    <property type="entry name" value="EXPRESSED PROTEIN"/>
    <property type="match status" value="1"/>
</dbReference>
<comment type="caution">
    <text evidence="1">The sequence shown here is derived from an EMBL/GenBank/DDBJ whole genome shotgun (WGS) entry which is preliminary data.</text>
</comment>
<keyword evidence="2" id="KW-1185">Reference proteome</keyword>
<sequence>MTNEHLEGALAQYYGLSYLSFRSASHPMMTLQLDKRFRWNETVNPANNHYGVSGHKMIADMAVYLVQETYIDMLLNAIEALDVCISSIPPMYPGNLPPNATMCITGIAFQNVVKRSIGWDFINEGTAEKQKYGYVSWTPGNELVVVVDSLRPLLPITTKIPVLLHYLKSYQHMGMAIIRY</sequence>
<protein>
    <submittedName>
        <fullName evidence="1">Uncharacterized protein</fullName>
    </submittedName>
</protein>
<dbReference type="AlphaFoldDB" id="A0A2J7ZK13"/>
<gene>
    <name evidence="1" type="ORF">TSOC_013556</name>
</gene>
<evidence type="ECO:0000313" key="1">
    <source>
        <dbReference type="EMBL" id="PNH00616.1"/>
    </source>
</evidence>
<dbReference type="OrthoDB" id="532422at2759"/>